<evidence type="ECO:0000256" key="2">
    <source>
        <dbReference type="ARBA" id="ARBA00004651"/>
    </source>
</evidence>
<feature type="coiled-coil region" evidence="10">
    <location>
        <begin position="535"/>
        <end position="562"/>
    </location>
</feature>
<feature type="domain" description="CHASE" evidence="12">
    <location>
        <begin position="267"/>
        <end position="488"/>
    </location>
</feature>
<evidence type="ECO:0000256" key="1">
    <source>
        <dbReference type="ARBA" id="ARBA00001946"/>
    </source>
</evidence>
<dbReference type="CDD" id="cd01948">
    <property type="entry name" value="EAL"/>
    <property type="match status" value="1"/>
</dbReference>
<dbReference type="SUPFAM" id="SSF55073">
    <property type="entry name" value="Nucleotide cyclase"/>
    <property type="match status" value="1"/>
</dbReference>
<evidence type="ECO:0000256" key="8">
    <source>
        <dbReference type="ARBA" id="ARBA00023136"/>
    </source>
</evidence>
<dbReference type="GO" id="GO:0071732">
    <property type="term" value="P:cellular response to nitric oxide"/>
    <property type="evidence" value="ECO:0007669"/>
    <property type="project" value="UniProtKB-ARBA"/>
</dbReference>
<evidence type="ECO:0000259" key="14">
    <source>
        <dbReference type="PROSITE" id="PS50887"/>
    </source>
</evidence>
<dbReference type="CDD" id="cd01949">
    <property type="entry name" value="GGDEF"/>
    <property type="match status" value="1"/>
</dbReference>
<dbReference type="InterPro" id="IPR001633">
    <property type="entry name" value="EAL_dom"/>
</dbReference>
<dbReference type="SMART" id="SM00052">
    <property type="entry name" value="EAL"/>
    <property type="match status" value="1"/>
</dbReference>
<evidence type="ECO:0000256" key="6">
    <source>
        <dbReference type="ARBA" id="ARBA00022692"/>
    </source>
</evidence>
<evidence type="ECO:0000256" key="4">
    <source>
        <dbReference type="ARBA" id="ARBA00022475"/>
    </source>
</evidence>
<dbReference type="AlphaFoldDB" id="A0AAP6MM63"/>
<feature type="transmembrane region" description="Helical" evidence="11">
    <location>
        <begin position="135"/>
        <end position="158"/>
    </location>
</feature>
<dbReference type="GO" id="GO:0071111">
    <property type="term" value="F:cyclic-guanylate-specific phosphodiesterase activity"/>
    <property type="evidence" value="ECO:0007669"/>
    <property type="project" value="UniProtKB-EC"/>
</dbReference>
<dbReference type="Gene3D" id="3.30.450.350">
    <property type="entry name" value="CHASE domain"/>
    <property type="match status" value="1"/>
</dbReference>
<feature type="transmembrane region" description="Helical" evidence="11">
    <location>
        <begin position="204"/>
        <end position="221"/>
    </location>
</feature>
<dbReference type="FunFam" id="3.20.20.450:FF:000001">
    <property type="entry name" value="Cyclic di-GMP phosphodiesterase yahA"/>
    <property type="match status" value="1"/>
</dbReference>
<feature type="transmembrane region" description="Helical" evidence="11">
    <location>
        <begin position="16"/>
        <end position="38"/>
    </location>
</feature>
<comment type="caution">
    <text evidence="15">The sequence shown here is derived from an EMBL/GenBank/DDBJ whole genome shotgun (WGS) entry which is preliminary data.</text>
</comment>
<protein>
    <recommendedName>
        <fullName evidence="3">cyclic-guanylate-specific phosphodiesterase</fullName>
        <ecNumber evidence="3">3.1.4.52</ecNumber>
    </recommendedName>
</protein>
<dbReference type="SMART" id="SM00267">
    <property type="entry name" value="GGDEF"/>
    <property type="match status" value="1"/>
</dbReference>
<dbReference type="RefSeq" id="WP_346051141.1">
    <property type="nucleotide sequence ID" value="NZ_JAYGII010000011.1"/>
</dbReference>
<evidence type="ECO:0000256" key="10">
    <source>
        <dbReference type="SAM" id="Coils"/>
    </source>
</evidence>
<comment type="catalytic activity">
    <reaction evidence="9">
        <text>3',3'-c-di-GMP + H2O = 5'-phosphoguanylyl(3'-&gt;5')guanosine + H(+)</text>
        <dbReference type="Rhea" id="RHEA:24902"/>
        <dbReference type="ChEBI" id="CHEBI:15377"/>
        <dbReference type="ChEBI" id="CHEBI:15378"/>
        <dbReference type="ChEBI" id="CHEBI:58754"/>
        <dbReference type="ChEBI" id="CHEBI:58805"/>
        <dbReference type="EC" id="3.1.4.52"/>
    </reaction>
    <physiologicalReaction direction="left-to-right" evidence="9">
        <dbReference type="Rhea" id="RHEA:24903"/>
    </physiologicalReaction>
</comment>
<dbReference type="PANTHER" id="PTHR44757">
    <property type="entry name" value="DIGUANYLATE CYCLASE DGCP"/>
    <property type="match status" value="1"/>
</dbReference>
<dbReference type="GO" id="GO:0005886">
    <property type="term" value="C:plasma membrane"/>
    <property type="evidence" value="ECO:0007669"/>
    <property type="project" value="UniProtKB-SubCell"/>
</dbReference>
<dbReference type="InterPro" id="IPR029787">
    <property type="entry name" value="Nucleotide_cyclase"/>
</dbReference>
<dbReference type="InterPro" id="IPR000160">
    <property type="entry name" value="GGDEF_dom"/>
</dbReference>
<dbReference type="EC" id="3.1.4.52" evidence="3"/>
<dbReference type="PROSITE" id="PS50887">
    <property type="entry name" value="GGDEF"/>
    <property type="match status" value="1"/>
</dbReference>
<dbReference type="InterPro" id="IPR035919">
    <property type="entry name" value="EAL_sf"/>
</dbReference>
<dbReference type="FunFam" id="3.30.70.270:FF:000001">
    <property type="entry name" value="Diguanylate cyclase domain protein"/>
    <property type="match status" value="1"/>
</dbReference>
<dbReference type="NCBIfam" id="TIGR00254">
    <property type="entry name" value="GGDEF"/>
    <property type="match status" value="1"/>
</dbReference>
<evidence type="ECO:0000313" key="16">
    <source>
        <dbReference type="Proteomes" id="UP001302316"/>
    </source>
</evidence>
<keyword evidence="8 11" id="KW-0472">Membrane</keyword>
<evidence type="ECO:0000256" key="11">
    <source>
        <dbReference type="SAM" id="Phobius"/>
    </source>
</evidence>
<dbReference type="SMART" id="SM01079">
    <property type="entry name" value="CHASE"/>
    <property type="match status" value="1"/>
</dbReference>
<keyword evidence="10" id="KW-0175">Coiled coil</keyword>
<evidence type="ECO:0000256" key="3">
    <source>
        <dbReference type="ARBA" id="ARBA00012282"/>
    </source>
</evidence>
<feature type="transmembrane region" description="Helical" evidence="11">
    <location>
        <begin position="94"/>
        <end position="115"/>
    </location>
</feature>
<organism evidence="15 16">
    <name type="scientific">Natronospira elongata</name>
    <dbReference type="NCBI Taxonomy" id="3110268"/>
    <lineage>
        <taxon>Bacteria</taxon>
        <taxon>Pseudomonadati</taxon>
        <taxon>Pseudomonadota</taxon>
        <taxon>Gammaproteobacteria</taxon>
        <taxon>Natronospirales</taxon>
        <taxon>Natronospiraceae</taxon>
        <taxon>Natronospira</taxon>
    </lineage>
</organism>
<dbReference type="Gene3D" id="3.30.450.20">
    <property type="entry name" value="PAS domain"/>
    <property type="match status" value="1"/>
</dbReference>
<dbReference type="Pfam" id="PF00563">
    <property type="entry name" value="EAL"/>
    <property type="match status" value="1"/>
</dbReference>
<comment type="subcellular location">
    <subcellularLocation>
        <location evidence="2">Cell membrane</location>
        <topology evidence="2">Multi-pass membrane protein</topology>
    </subcellularLocation>
</comment>
<dbReference type="InterPro" id="IPR007895">
    <property type="entry name" value="MASE1"/>
</dbReference>
<accession>A0AAP6MM63</accession>
<dbReference type="Gene3D" id="3.20.20.450">
    <property type="entry name" value="EAL domain"/>
    <property type="match status" value="1"/>
</dbReference>
<dbReference type="SUPFAM" id="SSF141868">
    <property type="entry name" value="EAL domain-like"/>
    <property type="match status" value="1"/>
</dbReference>
<dbReference type="Pfam" id="PF03924">
    <property type="entry name" value="CHASE"/>
    <property type="match status" value="1"/>
</dbReference>
<dbReference type="Proteomes" id="UP001302316">
    <property type="component" value="Unassembled WGS sequence"/>
</dbReference>
<evidence type="ECO:0000259" key="12">
    <source>
        <dbReference type="PROSITE" id="PS50839"/>
    </source>
</evidence>
<reference evidence="15 16" key="1">
    <citation type="submission" date="2023-12" db="EMBL/GenBank/DDBJ databases">
        <title>Whole-genome sequencing of halo(alkali)philic microorganisms from hypersaline lakes.</title>
        <authorList>
            <person name="Sorokin D.Y."/>
            <person name="Merkel A.Y."/>
            <person name="Messina E."/>
            <person name="Yakimov M."/>
        </authorList>
    </citation>
    <scope>NUCLEOTIDE SEQUENCE [LARGE SCALE GENOMIC DNA]</scope>
    <source>
        <strain evidence="15 16">AB-CW1</strain>
    </source>
</reference>
<feature type="domain" description="GGDEF" evidence="14">
    <location>
        <begin position="708"/>
        <end position="841"/>
    </location>
</feature>
<dbReference type="GO" id="GO:0007165">
    <property type="term" value="P:signal transduction"/>
    <property type="evidence" value="ECO:0007669"/>
    <property type="project" value="UniProtKB-ARBA"/>
</dbReference>
<evidence type="ECO:0000256" key="7">
    <source>
        <dbReference type="ARBA" id="ARBA00022989"/>
    </source>
</evidence>
<feature type="transmembrane region" description="Helical" evidence="11">
    <location>
        <begin position="170"/>
        <end position="192"/>
    </location>
</feature>
<keyword evidence="7 11" id="KW-1133">Transmembrane helix</keyword>
<evidence type="ECO:0000259" key="13">
    <source>
        <dbReference type="PROSITE" id="PS50883"/>
    </source>
</evidence>
<evidence type="ECO:0000256" key="5">
    <source>
        <dbReference type="ARBA" id="ARBA00022636"/>
    </source>
</evidence>
<keyword evidence="4" id="KW-1003">Cell membrane</keyword>
<dbReference type="PROSITE" id="PS50883">
    <property type="entry name" value="EAL"/>
    <property type="match status" value="1"/>
</dbReference>
<evidence type="ECO:0000256" key="9">
    <source>
        <dbReference type="ARBA" id="ARBA00051114"/>
    </source>
</evidence>
<dbReference type="InterPro" id="IPR042240">
    <property type="entry name" value="CHASE_sf"/>
</dbReference>
<dbReference type="InterPro" id="IPR006189">
    <property type="entry name" value="CHASE_dom"/>
</dbReference>
<keyword evidence="6 11" id="KW-0812">Transmembrane</keyword>
<dbReference type="InterPro" id="IPR052155">
    <property type="entry name" value="Biofilm_reg_signaling"/>
</dbReference>
<dbReference type="PANTHER" id="PTHR44757:SF2">
    <property type="entry name" value="BIOFILM ARCHITECTURE MAINTENANCE PROTEIN MBAA"/>
    <property type="match status" value="1"/>
</dbReference>
<gene>
    <name evidence="15" type="ORF">VCB98_06740</name>
</gene>
<dbReference type="Pfam" id="PF00990">
    <property type="entry name" value="GGDEF"/>
    <property type="match status" value="1"/>
</dbReference>
<sequence>MAQQQASAEQDQSNSIWQLLGINLTGFTLYLLLGWVSLRLSPADTVATSIFLPAGIALGWVLIYGLRSLVGVGLGAQLVGLMVIEHPGANPALLLWPLLILPTAVLVQAALGRYLAQRLVNWPDPLDSPRNISAFILLVIPLSCLVQASVSLPWLWWFGGLEFGPQLTTWLSWWLADVLGATVIVPVLLVFLARPRNVWRPRRVVLVLPLLLLTGLGLLLFRQLDLLSVERFAADFERDTEALSQQLERRLDAHMETLLALERLVQLNPDLSRDQFRDFVGPFLDRHSASQNFSFNPRVRDAQRAEFEAEVQRAGFGEFQILDRLDGATTGRAATRTEYFPILYVEPLAENRSVIGLDPQSIDSPQVAIKQTMESGEPKASAPFTLTQEPGDQIGMVIYSAVKDRSGSGEEAVILGLVTAAFRLGDLMEDAIAAAPTMELQVCLVDLGGRAGSQRLAGTQDCERPDWLAARHVGLRELGFAGREWQLRVQPGAGTAVVHTWPAWIPTLIGFVLTGSLAAFLLLVTGQSRRVSELVQRRTRELAEASEELLEQQQALDRAQQVAALGSWEWIPGEEGSFNASRGLAELLGLPLESLDSPDALIRAIHPDDQPRLASLLGRAELEAEPLSMDCRLGRQSERVLHMALESDWAEGRPWRVRAIAQDVTDARKAAERIEYLAHYDELTGLPNRRLWFTCAERALQSAKRHGYKMAVMFLDLDEFKTINDSLGHGVGDELLKQVGRRLGEAVRDEDTLARLGGDEFVILLPRLEESSSAAPVAEKLLKEMAEPFELEDRRFKLGASIGITIYPDDGDDVDTLLQHADTAMYRAKSAGRDNYKHFAPEMNDEARARLDMENAIRRGLEQDEFMLHFQPQVNSRDKSIVGFEALLRWHHPELGMVPPGEFIPAAERSGLILPLGDRVLWMACRQQKAWSDSGNPVLSRAGICVNVSPIQFRRLSFVDHLKKIIQATGVDPALLTLEITESSLMDMDSQVLEGLHRLRELGIKLALDDFGTGYSSLSYLKQLPITLIKLDRSFVMDLPDDEEDAAIAETAIAMAAKLGMTVIAEGVETGEQRRFLENLGCCFMQGFLFARPMSPDDLADWVKSPLED</sequence>
<keyword evidence="16" id="KW-1185">Reference proteome</keyword>
<keyword evidence="5" id="KW-0973">c-di-GMP</keyword>
<dbReference type="EMBL" id="JAYGII010000011">
    <property type="protein sequence ID" value="MEA5445512.1"/>
    <property type="molecule type" value="Genomic_DNA"/>
</dbReference>
<evidence type="ECO:0000313" key="15">
    <source>
        <dbReference type="EMBL" id="MEA5445512.1"/>
    </source>
</evidence>
<dbReference type="PROSITE" id="PS50839">
    <property type="entry name" value="CHASE"/>
    <property type="match status" value="1"/>
</dbReference>
<feature type="domain" description="EAL" evidence="13">
    <location>
        <begin position="850"/>
        <end position="1107"/>
    </location>
</feature>
<proteinExistence type="predicted"/>
<feature type="transmembrane region" description="Helical" evidence="11">
    <location>
        <begin position="50"/>
        <end position="74"/>
    </location>
</feature>
<comment type="cofactor">
    <cofactor evidence="1">
        <name>Mg(2+)</name>
        <dbReference type="ChEBI" id="CHEBI:18420"/>
    </cofactor>
</comment>
<name>A0AAP6MM63_9GAMM</name>
<dbReference type="InterPro" id="IPR043128">
    <property type="entry name" value="Rev_trsase/Diguanyl_cyclase"/>
</dbReference>
<dbReference type="Gene3D" id="3.30.70.270">
    <property type="match status" value="1"/>
</dbReference>
<dbReference type="Pfam" id="PF05231">
    <property type="entry name" value="MASE1"/>
    <property type="match status" value="1"/>
</dbReference>